<name>A0A2S8F7I5_9BACT</name>
<protein>
    <recommendedName>
        <fullName evidence="2">Tyr recombinase domain-containing protein</fullName>
    </recommendedName>
</protein>
<dbReference type="CDD" id="cd00397">
    <property type="entry name" value="DNA_BRE_C"/>
    <property type="match status" value="1"/>
</dbReference>
<dbReference type="GO" id="GO:0006310">
    <property type="term" value="P:DNA recombination"/>
    <property type="evidence" value="ECO:0007669"/>
    <property type="project" value="UniProtKB-KW"/>
</dbReference>
<feature type="domain" description="Tyr recombinase" evidence="2">
    <location>
        <begin position="136"/>
        <end position="307"/>
    </location>
</feature>
<comment type="caution">
    <text evidence="3">The sequence shown here is derived from an EMBL/GenBank/DDBJ whole genome shotgun (WGS) entry which is preliminary data.</text>
</comment>
<reference evidence="3 4" key="1">
    <citation type="submission" date="2018-02" db="EMBL/GenBank/DDBJ databases">
        <title>Comparative genomes isolates from brazilian mangrove.</title>
        <authorList>
            <person name="Araujo J.E."/>
            <person name="Taketani R.G."/>
            <person name="Silva M.C.P."/>
            <person name="Loureco M.V."/>
            <person name="Andreote F.D."/>
        </authorList>
    </citation>
    <scope>NUCLEOTIDE SEQUENCE [LARGE SCALE GENOMIC DNA]</scope>
    <source>
        <strain evidence="3 4">NAP PRIS-MGV</strain>
    </source>
</reference>
<evidence type="ECO:0000313" key="4">
    <source>
        <dbReference type="Proteomes" id="UP000239388"/>
    </source>
</evidence>
<organism evidence="3 4">
    <name type="scientific">Blastopirellula marina</name>
    <dbReference type="NCBI Taxonomy" id="124"/>
    <lineage>
        <taxon>Bacteria</taxon>
        <taxon>Pseudomonadati</taxon>
        <taxon>Planctomycetota</taxon>
        <taxon>Planctomycetia</taxon>
        <taxon>Pirellulales</taxon>
        <taxon>Pirellulaceae</taxon>
        <taxon>Blastopirellula</taxon>
    </lineage>
</organism>
<keyword evidence="1" id="KW-0233">DNA recombination</keyword>
<gene>
    <name evidence="3" type="ORF">C5Y98_24760</name>
</gene>
<dbReference type="Proteomes" id="UP000239388">
    <property type="component" value="Unassembled WGS sequence"/>
</dbReference>
<dbReference type="RefSeq" id="WP_105358411.1">
    <property type="nucleotide sequence ID" value="NZ_PUIB01000025.1"/>
</dbReference>
<dbReference type="EMBL" id="PUIB01000025">
    <property type="protein sequence ID" value="PQO28122.1"/>
    <property type="molecule type" value="Genomic_DNA"/>
</dbReference>
<dbReference type="Gene3D" id="1.10.443.10">
    <property type="entry name" value="Intergrase catalytic core"/>
    <property type="match status" value="1"/>
</dbReference>
<evidence type="ECO:0000313" key="3">
    <source>
        <dbReference type="EMBL" id="PQO28122.1"/>
    </source>
</evidence>
<dbReference type="InterPro" id="IPR011010">
    <property type="entry name" value="DNA_brk_join_enz"/>
</dbReference>
<evidence type="ECO:0000259" key="2">
    <source>
        <dbReference type="PROSITE" id="PS51898"/>
    </source>
</evidence>
<proteinExistence type="predicted"/>
<dbReference type="InterPro" id="IPR013762">
    <property type="entry name" value="Integrase-like_cat_sf"/>
</dbReference>
<dbReference type="GO" id="GO:0003677">
    <property type="term" value="F:DNA binding"/>
    <property type="evidence" value="ECO:0007669"/>
    <property type="project" value="InterPro"/>
</dbReference>
<dbReference type="InterPro" id="IPR002104">
    <property type="entry name" value="Integrase_catalytic"/>
</dbReference>
<dbReference type="AlphaFoldDB" id="A0A2S8F7I5"/>
<evidence type="ECO:0000256" key="1">
    <source>
        <dbReference type="ARBA" id="ARBA00023172"/>
    </source>
</evidence>
<dbReference type="Pfam" id="PF00589">
    <property type="entry name" value="Phage_integrase"/>
    <property type="match status" value="1"/>
</dbReference>
<dbReference type="SUPFAM" id="SSF56349">
    <property type="entry name" value="DNA breaking-rejoining enzymes"/>
    <property type="match status" value="1"/>
</dbReference>
<dbReference type="PROSITE" id="PS51898">
    <property type="entry name" value="TYR_RECOMBINASE"/>
    <property type="match status" value="1"/>
</dbReference>
<accession>A0A2S8F7I5</accession>
<dbReference type="GO" id="GO:0015074">
    <property type="term" value="P:DNA integration"/>
    <property type="evidence" value="ECO:0007669"/>
    <property type="project" value="InterPro"/>
</dbReference>
<dbReference type="OrthoDB" id="268894at2"/>
<sequence length="323" mass="36837">MISQPPLGPSTYLRQFFQRHYIPHCIEDPTSRNMEGYQRALDLWEELTDNPQLSQITCETLSEFKGRLLAFRFRGRTLSVNTVHKHLSHIQWVLDQAGPPGRRGKEKTAVGILNRVPFTKLPKRRETYQDEVPADDIVKVFRVAGEHARLPKVPGVNPGHLWQAIFGLQLCTSLRIGQCSQIPMNAVKWDRMQIVLPYEICRKSKKDEPKPVHSFVMQLLMRIRGPRELLFPIFEEHSKKTIYDELHRLQDLAGVPHFGFHAVRASAITSLSEISGEAAQFAAGHASMRTTRIYQKVRLLSQAQEKLTIFDALAQGGEESEAV</sequence>